<dbReference type="PANTHER" id="PTHR33463">
    <property type="entry name" value="NB-ARC DOMAIN-CONTAINING PROTEIN-RELATED"/>
    <property type="match status" value="1"/>
</dbReference>
<organism evidence="3 4">
    <name type="scientific">Punica granatum</name>
    <name type="common">Pomegranate</name>
    <dbReference type="NCBI Taxonomy" id="22663"/>
    <lineage>
        <taxon>Eukaryota</taxon>
        <taxon>Viridiplantae</taxon>
        <taxon>Streptophyta</taxon>
        <taxon>Embryophyta</taxon>
        <taxon>Tracheophyta</taxon>
        <taxon>Spermatophyta</taxon>
        <taxon>Magnoliopsida</taxon>
        <taxon>eudicotyledons</taxon>
        <taxon>Gunneridae</taxon>
        <taxon>Pentapetalae</taxon>
        <taxon>rosids</taxon>
        <taxon>malvids</taxon>
        <taxon>Myrtales</taxon>
        <taxon>Lythraceae</taxon>
        <taxon>Punica</taxon>
    </lineage>
</organism>
<dbReference type="SUPFAM" id="SSF52058">
    <property type="entry name" value="L domain-like"/>
    <property type="match status" value="1"/>
</dbReference>
<comment type="caution">
    <text evidence="3">The sequence shown here is derived from an EMBL/GenBank/DDBJ whole genome shotgun (WGS) entry which is preliminary data.</text>
</comment>
<dbReference type="Proteomes" id="UP000197138">
    <property type="component" value="Unassembled WGS sequence"/>
</dbReference>
<accession>A0A218XTX1</accession>
<proteinExistence type="predicted"/>
<name>A0A218XTX1_PUNGR</name>
<dbReference type="InterPro" id="IPR032675">
    <property type="entry name" value="LRR_dom_sf"/>
</dbReference>
<evidence type="ECO:0000259" key="2">
    <source>
        <dbReference type="Pfam" id="PF23247"/>
    </source>
</evidence>
<protein>
    <recommendedName>
        <fullName evidence="2">Disease resistance protein At4g27190-like leucine-rich repeats domain-containing protein</fullName>
    </recommendedName>
</protein>
<dbReference type="EMBL" id="MTKT01000797">
    <property type="protein sequence ID" value="OWM88477.1"/>
    <property type="molecule type" value="Genomic_DNA"/>
</dbReference>
<dbReference type="Gene3D" id="3.80.10.10">
    <property type="entry name" value="Ribonuclease Inhibitor"/>
    <property type="match status" value="3"/>
</dbReference>
<evidence type="ECO:0000313" key="4">
    <source>
        <dbReference type="Proteomes" id="UP000197138"/>
    </source>
</evidence>
<feature type="domain" description="Disease resistance protein At4g27190-like leucine-rich repeats" evidence="2">
    <location>
        <begin position="463"/>
        <end position="568"/>
    </location>
</feature>
<dbReference type="Pfam" id="PF23247">
    <property type="entry name" value="LRR_RPS2"/>
    <property type="match status" value="2"/>
</dbReference>
<reference evidence="4" key="1">
    <citation type="journal article" date="2017" name="Plant J.">
        <title>The pomegranate (Punica granatum L.) genome and the genomics of punicalagin biosynthesis.</title>
        <authorList>
            <person name="Qin G."/>
            <person name="Xu C."/>
            <person name="Ming R."/>
            <person name="Tang H."/>
            <person name="Guyot R."/>
            <person name="Kramer E.M."/>
            <person name="Hu Y."/>
            <person name="Yi X."/>
            <person name="Qi Y."/>
            <person name="Xu X."/>
            <person name="Gao Z."/>
            <person name="Pan H."/>
            <person name="Jian J."/>
            <person name="Tian Y."/>
            <person name="Yue Z."/>
            <person name="Xu Y."/>
        </authorList>
    </citation>
    <scope>NUCLEOTIDE SEQUENCE [LARGE SCALE GENOMIC DNA]</scope>
    <source>
        <strain evidence="4">cv. Dabenzi</strain>
    </source>
</reference>
<keyword evidence="1" id="KW-0611">Plant defense</keyword>
<gene>
    <name evidence="3" type="ORF">CDL15_Pgr003889</name>
</gene>
<dbReference type="InterPro" id="IPR050905">
    <property type="entry name" value="Plant_NBS-LRR"/>
</dbReference>
<dbReference type="InterPro" id="IPR057135">
    <property type="entry name" value="At4g27190-like_LRR"/>
</dbReference>
<sequence length="673" mass="75586">MEAFILPIAHPETAAFFNEKVELPKLVKLEIDRIGLKELLNTQIPPGSLRNLRQLVMFSCPKFQGVIPSFAMKRLQRLETLRLMGKGSESLLCILTIQRLTCLEIQCFQLRNLFTASQVKCLRHLQRLKIESLFCQNYAASTTNAAHRAKRAMKNQAGRMKTVSNIKFSHHYFGLRRFHSLAWRNWRFQALDKLKMICHGPVVPHAFSKLTEIKVEGCNKLEHVFKSDILQPFVNLEKLTISDCKSLSVIYDLQGLVVNPGMENAAITAQLEELNLSGLSGLKHIWNRDPTGIFSFQNLASVHVAGCESLTYLFPASLAESLLKLKNLTIQTSSQLEVVVAEDEVDKVSSKRILVFPQMTHLELVELWELKSFHSGRRISQFPMLRELTVDGAGHQVEVLASDFGSISAPPEKSSPVLQQPLFLVDKVCDTSTYSTTVFVPHSVELGMNILASVPERSLPIVSQKLEELEVNSCPSLEAIYDMRGLTQDSRDYSDHVVVGTQLRELRLSDLPKLEHIWNIADTGRIFISFHNLDSVYVEECASLKYIFPPSVAKALYNLDGLMIESCGVEEIVAAAAGQEGEIAAAAAGTAEFVFPRATYLMLSELPRLKSFCQRRHIFKWPSLELLYIESCEGIQNLFCEIDLFQGPPGNGMGSPNSQQTALFLVDKFRDGW</sequence>
<evidence type="ECO:0000313" key="3">
    <source>
        <dbReference type="EMBL" id="OWM88477.1"/>
    </source>
</evidence>
<dbReference type="SUPFAM" id="SSF52047">
    <property type="entry name" value="RNI-like"/>
    <property type="match status" value="1"/>
</dbReference>
<evidence type="ECO:0000256" key="1">
    <source>
        <dbReference type="ARBA" id="ARBA00022821"/>
    </source>
</evidence>
<feature type="domain" description="Disease resistance protein At4g27190-like leucine-rich repeats" evidence="2">
    <location>
        <begin position="192"/>
        <end position="332"/>
    </location>
</feature>
<dbReference type="AlphaFoldDB" id="A0A218XTX1"/>
<dbReference type="PANTHER" id="PTHR33463:SF209">
    <property type="entry name" value="DISEASE RESISTANCE PROTEIN RPS2-LIKE"/>
    <property type="match status" value="1"/>
</dbReference>